<dbReference type="InterPro" id="IPR025062">
    <property type="entry name" value="DUF4003"/>
</dbReference>
<dbReference type="GeneID" id="97989377"/>
<dbReference type="EMBL" id="QVLV01000019">
    <property type="protein sequence ID" value="RGE56967.1"/>
    <property type="molecule type" value="Genomic_DNA"/>
</dbReference>
<comment type="caution">
    <text evidence="1">The sequence shown here is derived from an EMBL/GenBank/DDBJ whole genome shotgun (WGS) entry which is preliminary data.</text>
</comment>
<evidence type="ECO:0000313" key="2">
    <source>
        <dbReference type="Proteomes" id="UP000260812"/>
    </source>
</evidence>
<keyword evidence="2" id="KW-1185">Reference proteome</keyword>
<dbReference type="AlphaFoldDB" id="A0A3E3HYS1"/>
<gene>
    <name evidence="1" type="ORF">DXC51_21550</name>
</gene>
<evidence type="ECO:0000313" key="1">
    <source>
        <dbReference type="EMBL" id="RGE56967.1"/>
    </source>
</evidence>
<proteinExistence type="predicted"/>
<organism evidence="1 2">
    <name type="scientific">Eisenbergiella massiliensis</name>
    <dbReference type="NCBI Taxonomy" id="1720294"/>
    <lineage>
        <taxon>Bacteria</taxon>
        <taxon>Bacillati</taxon>
        <taxon>Bacillota</taxon>
        <taxon>Clostridia</taxon>
        <taxon>Lachnospirales</taxon>
        <taxon>Lachnospiraceae</taxon>
        <taxon>Eisenbergiella</taxon>
    </lineage>
</organism>
<dbReference type="Pfam" id="PF13170">
    <property type="entry name" value="DUF4003"/>
    <property type="match status" value="1"/>
</dbReference>
<reference evidence="1" key="1">
    <citation type="submission" date="2018-08" db="EMBL/GenBank/DDBJ databases">
        <title>A genome reference for cultivated species of the human gut microbiota.</title>
        <authorList>
            <person name="Zou Y."/>
            <person name="Xue W."/>
            <person name="Luo G."/>
        </authorList>
    </citation>
    <scope>NUCLEOTIDE SEQUENCE [LARGE SCALE GENOMIC DNA]</scope>
    <source>
        <strain evidence="1">TF05-5AC</strain>
    </source>
</reference>
<sequence length="327" mass="36178">MKESTENRCRQFIKNKEVIRKEFSWESTYMYPLCAAIFTMNGKEADGGQLKACTELLRQHTGMFSNFRSTARLPIASLMAVSGNPESTISNALKVYGMLKEEFFGSAYLPLTAMVIAQMAEPFDYERIVKRTRALYKEMKSEHPLLTSSEDSSFAALLSLSERDDSTLLSEAQRCYEILKPQFFSGNAVQSLSHVLALGDGRAEEKCSRTLLLYDRLKERGYKYGTDYELPTLGVLALSESDLMEIVTEMTDTDDFLAKQKGLGNWSIGRKQRLMYTGMLVQGEYVKTGSLETAAINGTISMIVAQQAAMCAAVAASTAAAASNSSS</sequence>
<accession>A0A3E3HYS1</accession>
<protein>
    <submittedName>
        <fullName evidence="1">DUF4003 domain-containing protein</fullName>
    </submittedName>
</protein>
<dbReference type="RefSeq" id="WP_117545394.1">
    <property type="nucleotide sequence ID" value="NZ_QVLV01000019.1"/>
</dbReference>
<dbReference type="Proteomes" id="UP000260812">
    <property type="component" value="Unassembled WGS sequence"/>
</dbReference>
<name>A0A3E3HYS1_9FIRM</name>